<organism evidence="4 5">
    <name type="scientific">Cordylochernes scorpioides</name>
    <dbReference type="NCBI Taxonomy" id="51811"/>
    <lineage>
        <taxon>Eukaryota</taxon>
        <taxon>Metazoa</taxon>
        <taxon>Ecdysozoa</taxon>
        <taxon>Arthropoda</taxon>
        <taxon>Chelicerata</taxon>
        <taxon>Arachnida</taxon>
        <taxon>Pseudoscorpiones</taxon>
        <taxon>Cheliferoidea</taxon>
        <taxon>Chernetidae</taxon>
        <taxon>Cordylochernes</taxon>
    </lineage>
</organism>
<dbReference type="InterPro" id="IPR001878">
    <property type="entry name" value="Znf_CCHC"/>
</dbReference>
<evidence type="ECO:0000256" key="2">
    <source>
        <dbReference type="SAM" id="MobiDB-lite"/>
    </source>
</evidence>
<feature type="domain" description="CCHC-type" evidence="3">
    <location>
        <begin position="28"/>
        <end position="43"/>
    </location>
</feature>
<dbReference type="Proteomes" id="UP001235939">
    <property type="component" value="Chromosome 21"/>
</dbReference>
<sequence>MTLEKMPTCLNIRSKGNALSAFLAFGIKCSRCGRRGHRRANCPLSPKQTTNPSQPHSSSHPLGALPAAHHQRPLLHHRRCPVSVLRPRPQLLVLPPPCLLVQPTTSVFRGIPLKTPWPLLLCSPLSGSASAAPTEYCSVVYGQSTPSGLVATLPAENTRAHLQEYPAPSPTHGAGKTRQKLEILLGQVPGSYLTEVVQLGLQMDEVKPALISEPALRSLEDRMTVAQRTDSSS</sequence>
<reference evidence="4 5" key="1">
    <citation type="submission" date="2022-01" db="EMBL/GenBank/DDBJ databases">
        <title>A chromosomal length assembly of Cordylochernes scorpioides.</title>
        <authorList>
            <person name="Zeh D."/>
            <person name="Zeh J."/>
        </authorList>
    </citation>
    <scope>NUCLEOTIDE SEQUENCE [LARGE SCALE GENOMIC DNA]</scope>
    <source>
        <strain evidence="4">IN4F17</strain>
        <tissue evidence="4">Whole Body</tissue>
    </source>
</reference>
<dbReference type="EMBL" id="CP092883">
    <property type="protein sequence ID" value="UYV82175.1"/>
    <property type="molecule type" value="Genomic_DNA"/>
</dbReference>
<dbReference type="SUPFAM" id="SSF57756">
    <property type="entry name" value="Retrovirus zinc finger-like domains"/>
    <property type="match status" value="1"/>
</dbReference>
<keyword evidence="1" id="KW-0862">Zinc</keyword>
<evidence type="ECO:0000256" key="1">
    <source>
        <dbReference type="PROSITE-ProRule" id="PRU00047"/>
    </source>
</evidence>
<dbReference type="InterPro" id="IPR036875">
    <property type="entry name" value="Znf_CCHC_sf"/>
</dbReference>
<feature type="compositionally biased region" description="Polar residues" evidence="2">
    <location>
        <begin position="46"/>
        <end position="60"/>
    </location>
</feature>
<protein>
    <recommendedName>
        <fullName evidence="3">CCHC-type domain-containing protein</fullName>
    </recommendedName>
</protein>
<name>A0ABY6LR13_9ARAC</name>
<feature type="region of interest" description="Disordered" evidence="2">
    <location>
        <begin position="40"/>
        <end position="65"/>
    </location>
</feature>
<keyword evidence="5" id="KW-1185">Reference proteome</keyword>
<proteinExistence type="predicted"/>
<keyword evidence="1" id="KW-0479">Metal-binding</keyword>
<keyword evidence="1" id="KW-0863">Zinc-finger</keyword>
<gene>
    <name evidence="4" type="ORF">LAZ67_21001254</name>
</gene>
<evidence type="ECO:0000259" key="3">
    <source>
        <dbReference type="PROSITE" id="PS50158"/>
    </source>
</evidence>
<accession>A0ABY6LR13</accession>
<evidence type="ECO:0000313" key="4">
    <source>
        <dbReference type="EMBL" id="UYV82175.1"/>
    </source>
</evidence>
<evidence type="ECO:0000313" key="5">
    <source>
        <dbReference type="Proteomes" id="UP001235939"/>
    </source>
</evidence>
<dbReference type="PROSITE" id="PS50158">
    <property type="entry name" value="ZF_CCHC"/>
    <property type="match status" value="1"/>
</dbReference>